<comment type="cofactor">
    <cofactor evidence="1 6">
        <name>pyridoxal 5'-phosphate</name>
        <dbReference type="ChEBI" id="CHEBI:597326"/>
    </cofactor>
</comment>
<dbReference type="AlphaFoldDB" id="A0A7V7PN90"/>
<dbReference type="EMBL" id="VZDO01000011">
    <property type="protein sequence ID" value="KAB0679111.1"/>
    <property type="molecule type" value="Genomic_DNA"/>
</dbReference>
<evidence type="ECO:0000313" key="7">
    <source>
        <dbReference type="EMBL" id="KAB0679111.1"/>
    </source>
</evidence>
<gene>
    <name evidence="7" type="ORF">F6X38_14600</name>
</gene>
<dbReference type="GO" id="GO:0071269">
    <property type="term" value="P:L-homocysteine biosynthetic process"/>
    <property type="evidence" value="ECO:0007669"/>
    <property type="project" value="TreeGrafter"/>
</dbReference>
<evidence type="ECO:0000256" key="5">
    <source>
        <dbReference type="PIRSR" id="PIRSR001434-2"/>
    </source>
</evidence>
<dbReference type="RefSeq" id="WP_150970775.1">
    <property type="nucleotide sequence ID" value="NZ_VZDO01000011.1"/>
</dbReference>
<dbReference type="SUPFAM" id="SSF53383">
    <property type="entry name" value="PLP-dependent transferases"/>
    <property type="match status" value="1"/>
</dbReference>
<accession>A0A7V7PN90</accession>
<feature type="modified residue" description="N6-(pyridoxal phosphate)lysine" evidence="5">
    <location>
        <position position="210"/>
    </location>
</feature>
<organism evidence="7 8">
    <name type="scientific">Plantimonas leprariae</name>
    <dbReference type="NCBI Taxonomy" id="2615207"/>
    <lineage>
        <taxon>Bacteria</taxon>
        <taxon>Pseudomonadati</taxon>
        <taxon>Pseudomonadota</taxon>
        <taxon>Alphaproteobacteria</taxon>
        <taxon>Hyphomicrobiales</taxon>
        <taxon>Aurantimonadaceae</taxon>
        <taxon>Plantimonas</taxon>
    </lineage>
</organism>
<evidence type="ECO:0000256" key="2">
    <source>
        <dbReference type="ARBA" id="ARBA00009077"/>
    </source>
</evidence>
<dbReference type="GO" id="GO:0003961">
    <property type="term" value="F:O-acetylhomoserine aminocarboxypropyltransferase activity"/>
    <property type="evidence" value="ECO:0007669"/>
    <property type="project" value="UniProtKB-EC"/>
</dbReference>
<evidence type="ECO:0000313" key="8">
    <source>
        <dbReference type="Proteomes" id="UP000432089"/>
    </source>
</evidence>
<keyword evidence="3 7" id="KW-0808">Transferase</keyword>
<dbReference type="GO" id="GO:0030170">
    <property type="term" value="F:pyridoxal phosphate binding"/>
    <property type="evidence" value="ECO:0007669"/>
    <property type="project" value="InterPro"/>
</dbReference>
<proteinExistence type="inferred from homology"/>
<dbReference type="Pfam" id="PF01053">
    <property type="entry name" value="Cys_Met_Meta_PP"/>
    <property type="match status" value="1"/>
</dbReference>
<keyword evidence="8" id="KW-1185">Reference proteome</keyword>
<keyword evidence="4 5" id="KW-0663">Pyridoxal phosphate</keyword>
<dbReference type="GO" id="GO:0006535">
    <property type="term" value="P:cysteine biosynthetic process from serine"/>
    <property type="evidence" value="ECO:0007669"/>
    <property type="project" value="TreeGrafter"/>
</dbReference>
<dbReference type="GO" id="GO:0004124">
    <property type="term" value="F:cysteine synthase activity"/>
    <property type="evidence" value="ECO:0007669"/>
    <property type="project" value="TreeGrafter"/>
</dbReference>
<dbReference type="GO" id="GO:0019346">
    <property type="term" value="P:transsulfuration"/>
    <property type="evidence" value="ECO:0007669"/>
    <property type="project" value="InterPro"/>
</dbReference>
<dbReference type="PANTHER" id="PTHR43797:SF2">
    <property type="entry name" value="HOMOCYSTEINE_CYSTEINE SYNTHASE"/>
    <property type="match status" value="1"/>
</dbReference>
<dbReference type="FunFam" id="3.40.640.10:FF:000035">
    <property type="entry name" value="O-succinylhomoserine sulfhydrylase"/>
    <property type="match status" value="1"/>
</dbReference>
<dbReference type="InterPro" id="IPR015421">
    <property type="entry name" value="PyrdxlP-dep_Trfase_major"/>
</dbReference>
<dbReference type="PIRSF" id="PIRSF001434">
    <property type="entry name" value="CGS"/>
    <property type="match status" value="1"/>
</dbReference>
<name>A0A7V7PN90_9HYPH</name>
<sequence>MTTLPDLAPETLALHGGTWRADPTNGAVAVPIYQTTSYQFQDTDHADKLFSLDVDGHIYTRVSNPTQDAFEQRVAALEGGAAALALASGQAASAYSVLNLAGAGDNIVSSTDLYGGTWALFAATLKHFGVEVRFVDPADPENFRRATDERTRAYYAESLPNPKLQVFPIKEVADIGRSLGVPLIVDNTAAPLIIRPLELGAAVVVYSATKYIGGHGTTIGGLVVDGGNFPWEAHADRFPTLTQPDPSYHGKVWTQFVKPLGPVAYVVRIRVVLLRDVGAAISPFSAFQFLQGLETLPLRIRQHNENAVKVADFLKGHRQVGRVIFPRYQEGEDKRRADAAFRPGHYGALVGFELKGGREAGRRFIDALKLLYHVANIGDARSLAIHPATTTHSQLNGEDQLRTGVTPGYVRLSVGIEHPDDIIRDLDQALGQVAEITERQAA</sequence>
<dbReference type="InterPro" id="IPR006235">
    <property type="entry name" value="OAc-hSer/O-AcSer_sulfhydrylase"/>
</dbReference>
<protein>
    <submittedName>
        <fullName evidence="7">Bifunctional O-acetylhomoserine aminocarboxypropyltransferase/cysteine synthase</fullName>
        <ecNumber evidence="7">2.5.1.49</ecNumber>
    </submittedName>
</protein>
<dbReference type="EC" id="2.5.1.49" evidence="7"/>
<reference evidence="7 8" key="1">
    <citation type="submission" date="2019-09" db="EMBL/GenBank/DDBJ databases">
        <title>YIM 132180 draft genome.</title>
        <authorList>
            <person name="Zhang K."/>
        </authorList>
    </citation>
    <scope>NUCLEOTIDE SEQUENCE [LARGE SCALE GENOMIC DNA]</scope>
    <source>
        <strain evidence="7 8">YIM 132180</strain>
    </source>
</reference>
<evidence type="ECO:0000256" key="4">
    <source>
        <dbReference type="ARBA" id="ARBA00022898"/>
    </source>
</evidence>
<dbReference type="InterPro" id="IPR015424">
    <property type="entry name" value="PyrdxlP-dep_Trfase"/>
</dbReference>
<comment type="caution">
    <text evidence="7">The sequence shown here is derived from an EMBL/GenBank/DDBJ whole genome shotgun (WGS) entry which is preliminary data.</text>
</comment>
<dbReference type="Gene3D" id="3.40.640.10">
    <property type="entry name" value="Type I PLP-dependent aspartate aminotransferase-like (Major domain)"/>
    <property type="match status" value="1"/>
</dbReference>
<dbReference type="Proteomes" id="UP000432089">
    <property type="component" value="Unassembled WGS sequence"/>
</dbReference>
<evidence type="ECO:0000256" key="6">
    <source>
        <dbReference type="RuleBase" id="RU362118"/>
    </source>
</evidence>
<dbReference type="NCBIfam" id="TIGR01326">
    <property type="entry name" value="OAH_OAS_sulfhy"/>
    <property type="match status" value="1"/>
</dbReference>
<evidence type="ECO:0000256" key="1">
    <source>
        <dbReference type="ARBA" id="ARBA00001933"/>
    </source>
</evidence>
<dbReference type="InterPro" id="IPR015422">
    <property type="entry name" value="PyrdxlP-dep_Trfase_small"/>
</dbReference>
<dbReference type="Gene3D" id="3.90.1150.10">
    <property type="entry name" value="Aspartate Aminotransferase, domain 1"/>
    <property type="match status" value="1"/>
</dbReference>
<evidence type="ECO:0000256" key="3">
    <source>
        <dbReference type="ARBA" id="ARBA00022679"/>
    </source>
</evidence>
<dbReference type="PANTHER" id="PTHR43797">
    <property type="entry name" value="HOMOCYSTEINE/CYSTEINE SYNTHASE"/>
    <property type="match status" value="1"/>
</dbReference>
<dbReference type="InterPro" id="IPR000277">
    <property type="entry name" value="Cys/Met-Metab_PyrdxlP-dep_enz"/>
</dbReference>
<dbReference type="GO" id="GO:0005737">
    <property type="term" value="C:cytoplasm"/>
    <property type="evidence" value="ECO:0007669"/>
    <property type="project" value="TreeGrafter"/>
</dbReference>
<comment type="similarity">
    <text evidence="2 6">Belongs to the trans-sulfuration enzymes family.</text>
</comment>